<dbReference type="InterPro" id="IPR000182">
    <property type="entry name" value="GNAT_dom"/>
</dbReference>
<dbReference type="InterPro" id="IPR050832">
    <property type="entry name" value="Bact_Acetyltransf"/>
</dbReference>
<dbReference type="Proteomes" id="UP001187221">
    <property type="component" value="Unassembled WGS sequence"/>
</dbReference>
<dbReference type="SUPFAM" id="SSF55729">
    <property type="entry name" value="Acyl-CoA N-acyltransferases (Nat)"/>
    <property type="match status" value="1"/>
</dbReference>
<evidence type="ECO:0000313" key="5">
    <source>
        <dbReference type="Proteomes" id="UP001187221"/>
    </source>
</evidence>
<dbReference type="PANTHER" id="PTHR43877">
    <property type="entry name" value="AMINOALKYLPHOSPHONATE N-ACETYLTRANSFERASE-RELATED-RELATED"/>
    <property type="match status" value="1"/>
</dbReference>
<dbReference type="CDD" id="cd04301">
    <property type="entry name" value="NAT_SF"/>
    <property type="match status" value="1"/>
</dbReference>
<evidence type="ECO:0000259" key="3">
    <source>
        <dbReference type="PROSITE" id="PS51186"/>
    </source>
</evidence>
<organism evidence="4 5">
    <name type="scientific">Novosphingobium pituita</name>
    <dbReference type="NCBI Taxonomy" id="3056842"/>
    <lineage>
        <taxon>Bacteria</taxon>
        <taxon>Pseudomonadati</taxon>
        <taxon>Pseudomonadota</taxon>
        <taxon>Alphaproteobacteria</taxon>
        <taxon>Sphingomonadales</taxon>
        <taxon>Sphingomonadaceae</taxon>
        <taxon>Novosphingobium</taxon>
    </lineage>
</organism>
<dbReference type="InterPro" id="IPR016181">
    <property type="entry name" value="Acyl_CoA_acyltransferase"/>
</dbReference>
<dbReference type="PANTHER" id="PTHR43877:SF1">
    <property type="entry name" value="ACETYLTRANSFERASE"/>
    <property type="match status" value="1"/>
</dbReference>
<keyword evidence="1" id="KW-0808">Transferase</keyword>
<dbReference type="Pfam" id="PF00583">
    <property type="entry name" value="Acetyltransf_1"/>
    <property type="match status" value="1"/>
</dbReference>
<evidence type="ECO:0000256" key="2">
    <source>
        <dbReference type="ARBA" id="ARBA00023315"/>
    </source>
</evidence>
<sequence length="188" mass="20282">MTQVQADNGTFTMRWATMDDAPALDALIRLAIDTLQADVLTPEQVVASHAVMGLDRQLIADGTYLIAQRDGQIAGCGGWSRRATLYGGDHSADLRDPALLDPTRDPARIRAMYTHPAFVRQGVGRRVLHGCEQAAARHGFVRAELMATMSGQPLYVAAGYQPIEPTSVNANGVVVPMVRMGKALVIED</sequence>
<evidence type="ECO:0000256" key="1">
    <source>
        <dbReference type="ARBA" id="ARBA00022679"/>
    </source>
</evidence>
<feature type="domain" description="N-acetyltransferase" evidence="3">
    <location>
        <begin position="11"/>
        <end position="185"/>
    </location>
</feature>
<accession>A0ABQ6P8Z4</accession>
<reference evidence="4 5" key="1">
    <citation type="submission" date="2023-06" db="EMBL/GenBank/DDBJ databases">
        <title>Draft genome sequence of Novosphingobium sp. strain IK01.</title>
        <authorList>
            <person name="Hatamoto M."/>
            <person name="Ikarashi T."/>
            <person name="Yamaguchi T."/>
        </authorList>
    </citation>
    <scope>NUCLEOTIDE SEQUENCE [LARGE SCALE GENOMIC DNA]</scope>
    <source>
        <strain evidence="4 5">IK01</strain>
    </source>
</reference>
<gene>
    <name evidence="4" type="ORF">NUTIK01_24970</name>
</gene>
<dbReference type="EMBL" id="BTFW01000001">
    <property type="protein sequence ID" value="GMM61720.1"/>
    <property type="molecule type" value="Genomic_DNA"/>
</dbReference>
<dbReference type="Gene3D" id="3.40.630.30">
    <property type="match status" value="1"/>
</dbReference>
<comment type="caution">
    <text evidence="4">The sequence shown here is derived from an EMBL/GenBank/DDBJ whole genome shotgun (WGS) entry which is preliminary data.</text>
</comment>
<proteinExistence type="predicted"/>
<name>A0ABQ6P8Z4_9SPHN</name>
<dbReference type="PROSITE" id="PS51186">
    <property type="entry name" value="GNAT"/>
    <property type="match status" value="1"/>
</dbReference>
<keyword evidence="2" id="KW-0012">Acyltransferase</keyword>
<protein>
    <submittedName>
        <fullName evidence="4">GNAT family N-acetyltransferase</fullName>
    </submittedName>
</protein>
<evidence type="ECO:0000313" key="4">
    <source>
        <dbReference type="EMBL" id="GMM61720.1"/>
    </source>
</evidence>
<keyword evidence="5" id="KW-1185">Reference proteome</keyword>